<dbReference type="Proteomes" id="UP000218784">
    <property type="component" value="Unassembled WGS sequence"/>
</dbReference>
<reference evidence="3 4" key="1">
    <citation type="submission" date="2017-09" db="EMBL/GenBank/DDBJ databases">
        <title>Sphingomonas ginsenosidimutans KACC 14949, whole genome shotgun sequence.</title>
        <authorList>
            <person name="Feng G."/>
            <person name="Zhu H."/>
        </authorList>
    </citation>
    <scope>NUCLEOTIDE SEQUENCE [LARGE SCALE GENOMIC DNA]</scope>
    <source>
        <strain evidence="3 4">KACC 14949</strain>
    </source>
</reference>
<keyword evidence="4" id="KW-1185">Reference proteome</keyword>
<protein>
    <recommendedName>
        <fullName evidence="2">GAF domain-containing protein</fullName>
    </recommendedName>
</protein>
<evidence type="ECO:0000313" key="4">
    <source>
        <dbReference type="Proteomes" id="UP000218784"/>
    </source>
</evidence>
<dbReference type="EMBL" id="NWVD01000008">
    <property type="protein sequence ID" value="PCG07994.1"/>
    <property type="molecule type" value="Genomic_DNA"/>
</dbReference>
<gene>
    <name evidence="3" type="ORF">COA17_14670</name>
</gene>
<name>A0A2A4HUD5_9SPHN</name>
<accession>A0A2A4HUD5</accession>
<dbReference type="PANTHER" id="PTHR43102">
    <property type="entry name" value="SLR1143 PROTEIN"/>
    <property type="match status" value="1"/>
</dbReference>
<feature type="domain" description="GAF" evidence="2">
    <location>
        <begin position="57"/>
        <end position="186"/>
    </location>
</feature>
<dbReference type="Pfam" id="PF01590">
    <property type="entry name" value="GAF"/>
    <property type="match status" value="1"/>
</dbReference>
<feature type="region of interest" description="Disordered" evidence="1">
    <location>
        <begin position="1"/>
        <end position="41"/>
    </location>
</feature>
<dbReference type="AlphaFoldDB" id="A0A2A4HUD5"/>
<dbReference type="Gene3D" id="3.30.450.40">
    <property type="match status" value="1"/>
</dbReference>
<feature type="compositionally biased region" description="Polar residues" evidence="1">
    <location>
        <begin position="1"/>
        <end position="14"/>
    </location>
</feature>
<dbReference type="PANTHER" id="PTHR43102:SF2">
    <property type="entry name" value="GAF DOMAIN-CONTAINING PROTEIN"/>
    <property type="match status" value="1"/>
</dbReference>
<dbReference type="SUPFAM" id="SSF55781">
    <property type="entry name" value="GAF domain-like"/>
    <property type="match status" value="1"/>
</dbReference>
<evidence type="ECO:0000313" key="3">
    <source>
        <dbReference type="EMBL" id="PCG07994.1"/>
    </source>
</evidence>
<sequence length="195" mass="21762">MSLALSQPPWQDLSTHTRRTRMGVTIYEPPSRSPEEPRRERAVERSGALLIRNDPQLQALVAEASAVLHTSMAAVSIVYRDWQYLIAAEGMPTGPYSRRASLCGHAILATDTDEDVFCIPDAWRDPRFADNPMLAGTQLLRFYAGAPLVDDDGLTLGMLCVIDSTPRDPLRPAERRRLSELARLAVKRLEQLRPA</sequence>
<evidence type="ECO:0000256" key="1">
    <source>
        <dbReference type="SAM" id="MobiDB-lite"/>
    </source>
</evidence>
<organism evidence="3 4">
    <name type="scientific">Sphingomonas ginsenosidimutans</name>
    <dbReference type="NCBI Taxonomy" id="862134"/>
    <lineage>
        <taxon>Bacteria</taxon>
        <taxon>Pseudomonadati</taxon>
        <taxon>Pseudomonadota</taxon>
        <taxon>Alphaproteobacteria</taxon>
        <taxon>Sphingomonadales</taxon>
        <taxon>Sphingomonadaceae</taxon>
        <taxon>Sphingomonas</taxon>
    </lineage>
</organism>
<dbReference type="InterPro" id="IPR003018">
    <property type="entry name" value="GAF"/>
</dbReference>
<proteinExistence type="predicted"/>
<evidence type="ECO:0000259" key="2">
    <source>
        <dbReference type="Pfam" id="PF01590"/>
    </source>
</evidence>
<dbReference type="InterPro" id="IPR029016">
    <property type="entry name" value="GAF-like_dom_sf"/>
</dbReference>
<comment type="caution">
    <text evidence="3">The sequence shown here is derived from an EMBL/GenBank/DDBJ whole genome shotgun (WGS) entry which is preliminary data.</text>
</comment>